<dbReference type="Proteomes" id="UP001596023">
    <property type="component" value="Unassembled WGS sequence"/>
</dbReference>
<reference evidence="3" key="1">
    <citation type="journal article" date="2019" name="Int. J. Syst. Evol. Microbiol.">
        <title>The Global Catalogue of Microorganisms (GCM) 10K type strain sequencing project: providing services to taxonomists for standard genome sequencing and annotation.</title>
        <authorList>
            <consortium name="The Broad Institute Genomics Platform"/>
            <consortium name="The Broad Institute Genome Sequencing Center for Infectious Disease"/>
            <person name="Wu L."/>
            <person name="Ma J."/>
        </authorList>
    </citation>
    <scope>NUCLEOTIDE SEQUENCE [LARGE SCALE GENOMIC DNA]</scope>
    <source>
        <strain evidence="3">CCUG 66188</strain>
    </source>
</reference>
<keyword evidence="3" id="KW-1185">Reference proteome</keyword>
<dbReference type="EMBL" id="JBHSGN010000058">
    <property type="protein sequence ID" value="MFC4673510.1"/>
    <property type="molecule type" value="Genomic_DNA"/>
</dbReference>
<accession>A0ABV9KTI6</accession>
<evidence type="ECO:0000313" key="2">
    <source>
        <dbReference type="EMBL" id="MFC4673510.1"/>
    </source>
</evidence>
<gene>
    <name evidence="2" type="ORF">ACFO6W_07385</name>
</gene>
<evidence type="ECO:0000256" key="1">
    <source>
        <dbReference type="SAM" id="SignalP"/>
    </source>
</evidence>
<sequence length="67" mass="6903">MAFRSIADSFFISSPALLAASVMPSIASAACSAASVTPSTGDEMLSVNSAIHCVTIWLIFKYDCGGL</sequence>
<protein>
    <recommendedName>
        <fullName evidence="4">Secreted protein</fullName>
    </recommendedName>
</protein>
<organism evidence="2 3">
    <name type="scientific">Dysgonomonas termitidis</name>
    <dbReference type="NCBI Taxonomy" id="1516126"/>
    <lineage>
        <taxon>Bacteria</taxon>
        <taxon>Pseudomonadati</taxon>
        <taxon>Bacteroidota</taxon>
        <taxon>Bacteroidia</taxon>
        <taxon>Bacteroidales</taxon>
        <taxon>Dysgonomonadaceae</taxon>
        <taxon>Dysgonomonas</taxon>
    </lineage>
</organism>
<feature type="chain" id="PRO_5046517228" description="Secreted protein" evidence="1">
    <location>
        <begin position="30"/>
        <end position="67"/>
    </location>
</feature>
<dbReference type="PROSITE" id="PS51257">
    <property type="entry name" value="PROKAR_LIPOPROTEIN"/>
    <property type="match status" value="1"/>
</dbReference>
<evidence type="ECO:0008006" key="4">
    <source>
        <dbReference type="Google" id="ProtNLM"/>
    </source>
</evidence>
<dbReference type="RefSeq" id="WP_379994986.1">
    <property type="nucleotide sequence ID" value="NZ_JBHSGN010000058.1"/>
</dbReference>
<evidence type="ECO:0000313" key="3">
    <source>
        <dbReference type="Proteomes" id="UP001596023"/>
    </source>
</evidence>
<feature type="signal peptide" evidence="1">
    <location>
        <begin position="1"/>
        <end position="29"/>
    </location>
</feature>
<proteinExistence type="predicted"/>
<comment type="caution">
    <text evidence="2">The sequence shown here is derived from an EMBL/GenBank/DDBJ whole genome shotgun (WGS) entry which is preliminary data.</text>
</comment>
<name>A0ABV9KTI6_9BACT</name>
<keyword evidence="1" id="KW-0732">Signal</keyword>